<dbReference type="AlphaFoldDB" id="A0AAV9ZUH0"/>
<organism evidence="1 2">
    <name type="scientific">Favolaschia claudopus</name>
    <dbReference type="NCBI Taxonomy" id="2862362"/>
    <lineage>
        <taxon>Eukaryota</taxon>
        <taxon>Fungi</taxon>
        <taxon>Dikarya</taxon>
        <taxon>Basidiomycota</taxon>
        <taxon>Agaricomycotina</taxon>
        <taxon>Agaricomycetes</taxon>
        <taxon>Agaricomycetidae</taxon>
        <taxon>Agaricales</taxon>
        <taxon>Marasmiineae</taxon>
        <taxon>Mycenaceae</taxon>
        <taxon>Favolaschia</taxon>
    </lineage>
</organism>
<evidence type="ECO:0000313" key="2">
    <source>
        <dbReference type="Proteomes" id="UP001362999"/>
    </source>
</evidence>
<gene>
    <name evidence="1" type="ORF">R3P38DRAFT_3289718</name>
</gene>
<evidence type="ECO:0000313" key="1">
    <source>
        <dbReference type="EMBL" id="KAK6992454.1"/>
    </source>
</evidence>
<dbReference type="Proteomes" id="UP001362999">
    <property type="component" value="Unassembled WGS sequence"/>
</dbReference>
<reference evidence="1 2" key="1">
    <citation type="journal article" date="2024" name="J Genomics">
        <title>Draft genome sequencing and assembly of Favolaschia claudopus CIRM-BRFM 2984 isolated from oak limbs.</title>
        <authorList>
            <person name="Navarro D."/>
            <person name="Drula E."/>
            <person name="Chaduli D."/>
            <person name="Cazenave R."/>
            <person name="Ahrendt S."/>
            <person name="Wang J."/>
            <person name="Lipzen A."/>
            <person name="Daum C."/>
            <person name="Barry K."/>
            <person name="Grigoriev I.V."/>
            <person name="Favel A."/>
            <person name="Rosso M.N."/>
            <person name="Martin F."/>
        </authorList>
    </citation>
    <scope>NUCLEOTIDE SEQUENCE [LARGE SCALE GENOMIC DNA]</scope>
    <source>
        <strain evidence="1 2">CIRM-BRFM 2984</strain>
    </source>
</reference>
<protein>
    <submittedName>
        <fullName evidence="1">Uncharacterized protein</fullName>
    </submittedName>
</protein>
<sequence length="240" mass="25908">MDVGNSQSQSTSADQRSPSRLLLLIENVGTHNLGLVSREARIFIILCCNRLEIPDECIHPQCDLPGRKLVSRPDHRRLPAVPKLAGIRIEVNQAWPPTSVPIPEYGAVVSSVCLFYSTDEFHARSFGGNRCGNDIDLTSASRACRGNTSGGVSLAFLAINCAGRRATVVCWLGLILPATGQDVMIVRGVRWFAPASSLKDAYGGKFKPFSIFATTCVPSILRRPNAGEAWVGSPSLISKC</sequence>
<proteinExistence type="predicted"/>
<name>A0AAV9ZUH0_9AGAR</name>
<keyword evidence="2" id="KW-1185">Reference proteome</keyword>
<accession>A0AAV9ZUH0</accession>
<comment type="caution">
    <text evidence="1">The sequence shown here is derived from an EMBL/GenBank/DDBJ whole genome shotgun (WGS) entry which is preliminary data.</text>
</comment>
<dbReference type="EMBL" id="JAWWNJ010000110">
    <property type="protein sequence ID" value="KAK6992454.1"/>
    <property type="molecule type" value="Genomic_DNA"/>
</dbReference>